<dbReference type="KEGG" id="bmei:Spa11_44370"/>
<keyword evidence="3" id="KW-1185">Reference proteome</keyword>
<dbReference type="RefSeq" id="WP_145116671.1">
    <property type="nucleotide sequence ID" value="NZ_CP036349.1"/>
</dbReference>
<dbReference type="EMBL" id="CP036349">
    <property type="protein sequence ID" value="QDV76212.1"/>
    <property type="molecule type" value="Genomic_DNA"/>
</dbReference>
<evidence type="ECO:0000259" key="1">
    <source>
        <dbReference type="Pfam" id="PF05685"/>
    </source>
</evidence>
<dbReference type="PANTHER" id="PTHR34107">
    <property type="entry name" value="SLL0198 PROTEIN-RELATED"/>
    <property type="match status" value="1"/>
</dbReference>
<proteinExistence type="predicted"/>
<dbReference type="AlphaFoldDB" id="A0A518KEI9"/>
<dbReference type="InterPro" id="IPR008538">
    <property type="entry name" value="Uma2"/>
</dbReference>
<gene>
    <name evidence="2" type="ORF">Spa11_44370</name>
</gene>
<feature type="domain" description="Putative restriction endonuclease" evidence="1">
    <location>
        <begin position="23"/>
        <end position="182"/>
    </location>
</feature>
<dbReference type="PANTHER" id="PTHR34107:SF1">
    <property type="entry name" value="SLL0198 PROTEIN"/>
    <property type="match status" value="1"/>
</dbReference>
<dbReference type="Proteomes" id="UP000316426">
    <property type="component" value="Chromosome"/>
</dbReference>
<dbReference type="Pfam" id="PF05685">
    <property type="entry name" value="Uma2"/>
    <property type="match status" value="1"/>
</dbReference>
<dbReference type="Gene3D" id="3.90.1570.10">
    <property type="entry name" value="tt1808, chain A"/>
    <property type="match status" value="1"/>
</dbReference>
<dbReference type="InterPro" id="IPR012296">
    <property type="entry name" value="Nuclease_put_TT1808"/>
</dbReference>
<name>A0A518KEI9_9BACT</name>
<organism evidence="2 3">
    <name type="scientific">Botrimarina mediterranea</name>
    <dbReference type="NCBI Taxonomy" id="2528022"/>
    <lineage>
        <taxon>Bacteria</taxon>
        <taxon>Pseudomonadati</taxon>
        <taxon>Planctomycetota</taxon>
        <taxon>Planctomycetia</taxon>
        <taxon>Pirellulales</taxon>
        <taxon>Lacipirellulaceae</taxon>
        <taxon>Botrimarina</taxon>
    </lineage>
</organism>
<dbReference type="InterPro" id="IPR011335">
    <property type="entry name" value="Restrct_endonuc-II-like"/>
</dbReference>
<sequence>MSTAVFIADPSEELVTADALAGIRDECRLELIEGRLLRKPYRGFQDGALCATLCFVVGTWVKERQLGKVVASSGFVVGSDPDTVLSPAVGFVSCEWLNRSVCGEDYFDGPPDLAIEVVSYGERAAEYVGKSRRWLRAGAKLVWVFDIDDRSLTVHHSLDDARILTGDAALDGGELLPGFRYPLAELFAGLEPK</sequence>
<accession>A0A518KEI9</accession>
<protein>
    <recommendedName>
        <fullName evidence="1">Putative restriction endonuclease domain-containing protein</fullName>
    </recommendedName>
</protein>
<reference evidence="2 3" key="1">
    <citation type="submission" date="2019-02" db="EMBL/GenBank/DDBJ databases">
        <title>Deep-cultivation of Planctomycetes and their phenomic and genomic characterization uncovers novel biology.</title>
        <authorList>
            <person name="Wiegand S."/>
            <person name="Jogler M."/>
            <person name="Boedeker C."/>
            <person name="Pinto D."/>
            <person name="Vollmers J."/>
            <person name="Rivas-Marin E."/>
            <person name="Kohn T."/>
            <person name="Peeters S.H."/>
            <person name="Heuer A."/>
            <person name="Rast P."/>
            <person name="Oberbeckmann S."/>
            <person name="Bunk B."/>
            <person name="Jeske O."/>
            <person name="Meyerdierks A."/>
            <person name="Storesund J.E."/>
            <person name="Kallscheuer N."/>
            <person name="Luecker S."/>
            <person name="Lage O.M."/>
            <person name="Pohl T."/>
            <person name="Merkel B.J."/>
            <person name="Hornburger P."/>
            <person name="Mueller R.-W."/>
            <person name="Bruemmer F."/>
            <person name="Labrenz M."/>
            <person name="Spormann A.M."/>
            <person name="Op den Camp H."/>
            <person name="Overmann J."/>
            <person name="Amann R."/>
            <person name="Jetten M.S.M."/>
            <person name="Mascher T."/>
            <person name="Medema M.H."/>
            <person name="Devos D.P."/>
            <person name="Kaster A.-K."/>
            <person name="Ovreas L."/>
            <person name="Rohde M."/>
            <person name="Galperin M.Y."/>
            <person name="Jogler C."/>
        </authorList>
    </citation>
    <scope>NUCLEOTIDE SEQUENCE [LARGE SCALE GENOMIC DNA]</scope>
    <source>
        <strain evidence="2 3">Spa11</strain>
    </source>
</reference>
<evidence type="ECO:0000313" key="3">
    <source>
        <dbReference type="Proteomes" id="UP000316426"/>
    </source>
</evidence>
<evidence type="ECO:0000313" key="2">
    <source>
        <dbReference type="EMBL" id="QDV76212.1"/>
    </source>
</evidence>
<dbReference type="CDD" id="cd06260">
    <property type="entry name" value="DUF820-like"/>
    <property type="match status" value="1"/>
</dbReference>
<dbReference type="SUPFAM" id="SSF52980">
    <property type="entry name" value="Restriction endonuclease-like"/>
    <property type="match status" value="1"/>
</dbReference>